<sequence length="414" mass="47580">MRSGKDWITRYMKFVEDTEPAKLYHKWTAVMALAAVLKRKCWLRWGINKTLYPNLYAILVGPPGNRKGTAMEIGEWFLNNLGVVTAPSSVTIEALIRLLRDVTVTETTADNHHITHSSLTVWSPEWKVFLGRKENYEMFSALTDWYDCADNWSRLTKTQGEDELTGVWFNMFGAITPTALRSVVPYEAEGGGFLSRIIFIYEEKAYKRVPDPFVTPALQKIGDKLTDDLHEIQQLSGTFQLTPDAFDYYRDFYIDMERTNPSLPMMFQGYLSRRQIQFLKLSMIMSVSESDDMIIDVKHMERGLKLLIETEVKMPRTFSGFGTAKDAQLLDDMMVYIAKRRKLHARDLFVQFRAFITDPRHMESLLSALVRQQFISMKPSVKGTVIKYNPNNPLHEQYGSQTKIKGSSGSSNTP</sequence>
<accession>A0A0F9I4J6</accession>
<reference evidence="2" key="1">
    <citation type="journal article" date="2015" name="Nature">
        <title>Complex archaea that bridge the gap between prokaryotes and eukaryotes.</title>
        <authorList>
            <person name="Spang A."/>
            <person name="Saw J.H."/>
            <person name="Jorgensen S.L."/>
            <person name="Zaremba-Niedzwiedzka K."/>
            <person name="Martijn J."/>
            <person name="Lind A.E."/>
            <person name="van Eijk R."/>
            <person name="Schleper C."/>
            <person name="Guy L."/>
            <person name="Ettema T.J."/>
        </authorList>
    </citation>
    <scope>NUCLEOTIDE SEQUENCE</scope>
</reference>
<evidence type="ECO:0000256" key="1">
    <source>
        <dbReference type="SAM" id="MobiDB-lite"/>
    </source>
</evidence>
<name>A0A0F9I4J6_9ZZZZ</name>
<dbReference type="Pfam" id="PF13148">
    <property type="entry name" value="DUF3987"/>
    <property type="match status" value="1"/>
</dbReference>
<proteinExistence type="predicted"/>
<gene>
    <name evidence="2" type="ORF">LCGC14_1624360</name>
</gene>
<organism evidence="2">
    <name type="scientific">marine sediment metagenome</name>
    <dbReference type="NCBI Taxonomy" id="412755"/>
    <lineage>
        <taxon>unclassified sequences</taxon>
        <taxon>metagenomes</taxon>
        <taxon>ecological metagenomes</taxon>
    </lineage>
</organism>
<feature type="region of interest" description="Disordered" evidence="1">
    <location>
        <begin position="392"/>
        <end position="414"/>
    </location>
</feature>
<dbReference type="EMBL" id="LAZR01013314">
    <property type="protein sequence ID" value="KKM22536.1"/>
    <property type="molecule type" value="Genomic_DNA"/>
</dbReference>
<protein>
    <submittedName>
        <fullName evidence="2">Uncharacterized protein</fullName>
    </submittedName>
</protein>
<evidence type="ECO:0000313" key="2">
    <source>
        <dbReference type="EMBL" id="KKM22536.1"/>
    </source>
</evidence>
<comment type="caution">
    <text evidence="2">The sequence shown here is derived from an EMBL/GenBank/DDBJ whole genome shotgun (WGS) entry which is preliminary data.</text>
</comment>
<dbReference type="AlphaFoldDB" id="A0A0F9I4J6"/>
<dbReference type="InterPro" id="IPR025048">
    <property type="entry name" value="DUF3987"/>
</dbReference>